<dbReference type="RefSeq" id="WP_066824768.1">
    <property type="nucleotide sequence ID" value="NZ_LTBA01000014.1"/>
</dbReference>
<dbReference type="EC" id="2.7.13.3" evidence="3"/>
<dbReference type="InterPro" id="IPR005467">
    <property type="entry name" value="His_kinase_dom"/>
</dbReference>
<name>A0A151B426_9CLOT</name>
<keyword evidence="11" id="KW-1185">Reference proteome</keyword>
<dbReference type="OrthoDB" id="368131at2"/>
<dbReference type="AlphaFoldDB" id="A0A151B426"/>
<dbReference type="STRING" id="1121338.CLTEP_14780"/>
<dbReference type="PROSITE" id="PS50109">
    <property type="entry name" value="HIS_KIN"/>
    <property type="match status" value="1"/>
</dbReference>
<dbReference type="Gene3D" id="1.10.287.130">
    <property type="match status" value="1"/>
</dbReference>
<comment type="caution">
    <text evidence="10">The sequence shown here is derived from an EMBL/GenBank/DDBJ whole genome shotgun (WGS) entry which is preliminary data.</text>
</comment>
<proteinExistence type="predicted"/>
<feature type="transmembrane region" description="Helical" evidence="8">
    <location>
        <begin position="12"/>
        <end position="35"/>
    </location>
</feature>
<evidence type="ECO:0000256" key="7">
    <source>
        <dbReference type="ARBA" id="ARBA00023012"/>
    </source>
</evidence>
<dbReference type="EMBL" id="LTBA01000014">
    <property type="protein sequence ID" value="KYH34550.1"/>
    <property type="molecule type" value="Genomic_DNA"/>
</dbReference>
<evidence type="ECO:0000256" key="5">
    <source>
        <dbReference type="ARBA" id="ARBA00022679"/>
    </source>
</evidence>
<dbReference type="CDD" id="cd00082">
    <property type="entry name" value="HisKA"/>
    <property type="match status" value="1"/>
</dbReference>
<comment type="subcellular location">
    <subcellularLocation>
        <location evidence="2">Membrane</location>
    </subcellularLocation>
</comment>
<keyword evidence="7" id="KW-0902">Two-component regulatory system</keyword>
<keyword evidence="6" id="KW-0418">Kinase</keyword>
<dbReference type="InterPro" id="IPR004358">
    <property type="entry name" value="Sig_transdc_His_kin-like_C"/>
</dbReference>
<dbReference type="GO" id="GO:0005886">
    <property type="term" value="C:plasma membrane"/>
    <property type="evidence" value="ECO:0007669"/>
    <property type="project" value="TreeGrafter"/>
</dbReference>
<evidence type="ECO:0000259" key="9">
    <source>
        <dbReference type="PROSITE" id="PS50109"/>
    </source>
</evidence>
<evidence type="ECO:0000313" key="10">
    <source>
        <dbReference type="EMBL" id="KYH34550.1"/>
    </source>
</evidence>
<sequence>MDGVISILRRFICVTILICILLFIFNFVIFGSFVFRGMYEEQPPKNILKNVVSQLERKDATYILGESSQNLLAQNHAWAMLIDNTGKVIWNYKLPKEIPLSYKLKDIAKFSRNYLMDYPVFVWEYDDGLVVIGYPKKSYAKYQFYFPINWISSLPIRTITLFVSNIILALFLSVLIGTKLVKSVKPLIDGVHALSKEKPICLEVKGIFSDLAKSINYTSNILQEKNNALKARDEARSNWIAGISHDIRTPLSIVLGYANELEENIAVPAEQRQQAGIIRKQAQKLRSLVSDLNLVSMLEYEMQPLNLKIIRLAMIARQVASEFLNNGLDEKFTIALDISDEDIKVKVDKKLLIRAINNLVQNSIMHNPNGCKILLKACFSPNNMTCQFIVADNGKGVPHDELSKLTELPYSSSRKHSVCNGHGLGLPMVARICQAHHGQLVLESEIGKGMKAIINLPLT</sequence>
<reference evidence="10 11" key="1">
    <citation type="submission" date="2016-02" db="EMBL/GenBank/DDBJ databases">
        <title>Genome sequence of Clostridium tepidiprofundi DSM 19306.</title>
        <authorList>
            <person name="Poehlein A."/>
            <person name="Daniel R."/>
        </authorList>
    </citation>
    <scope>NUCLEOTIDE SEQUENCE [LARGE SCALE GENOMIC DNA]</scope>
    <source>
        <strain evidence="10 11">DSM 19306</strain>
    </source>
</reference>
<dbReference type="Proteomes" id="UP000075531">
    <property type="component" value="Unassembled WGS sequence"/>
</dbReference>
<dbReference type="InterPro" id="IPR003594">
    <property type="entry name" value="HATPase_dom"/>
</dbReference>
<dbReference type="GO" id="GO:0004721">
    <property type="term" value="F:phosphoprotein phosphatase activity"/>
    <property type="evidence" value="ECO:0007669"/>
    <property type="project" value="TreeGrafter"/>
</dbReference>
<dbReference type="PANTHER" id="PTHR45453:SF1">
    <property type="entry name" value="PHOSPHATE REGULON SENSOR PROTEIN PHOR"/>
    <property type="match status" value="1"/>
</dbReference>
<dbReference type="PRINTS" id="PR00344">
    <property type="entry name" value="BCTRLSENSOR"/>
</dbReference>
<dbReference type="Pfam" id="PF00512">
    <property type="entry name" value="HisKA"/>
    <property type="match status" value="1"/>
</dbReference>
<evidence type="ECO:0000256" key="3">
    <source>
        <dbReference type="ARBA" id="ARBA00012438"/>
    </source>
</evidence>
<keyword evidence="4" id="KW-0597">Phosphoprotein</keyword>
<evidence type="ECO:0000256" key="6">
    <source>
        <dbReference type="ARBA" id="ARBA00022777"/>
    </source>
</evidence>
<dbReference type="GO" id="GO:0000155">
    <property type="term" value="F:phosphorelay sensor kinase activity"/>
    <property type="evidence" value="ECO:0007669"/>
    <property type="project" value="InterPro"/>
</dbReference>
<comment type="catalytic activity">
    <reaction evidence="1">
        <text>ATP + protein L-histidine = ADP + protein N-phospho-L-histidine.</text>
        <dbReference type="EC" id="2.7.13.3"/>
    </reaction>
</comment>
<dbReference type="InterPro" id="IPR036097">
    <property type="entry name" value="HisK_dim/P_sf"/>
</dbReference>
<feature type="transmembrane region" description="Helical" evidence="8">
    <location>
        <begin position="154"/>
        <end position="176"/>
    </location>
</feature>
<dbReference type="SMART" id="SM00387">
    <property type="entry name" value="HATPase_c"/>
    <property type="match status" value="1"/>
</dbReference>
<dbReference type="SMART" id="SM00388">
    <property type="entry name" value="HisKA"/>
    <property type="match status" value="1"/>
</dbReference>
<evidence type="ECO:0000256" key="8">
    <source>
        <dbReference type="SAM" id="Phobius"/>
    </source>
</evidence>
<organism evidence="10 11">
    <name type="scientific">Clostridium tepidiprofundi DSM 19306</name>
    <dbReference type="NCBI Taxonomy" id="1121338"/>
    <lineage>
        <taxon>Bacteria</taxon>
        <taxon>Bacillati</taxon>
        <taxon>Bacillota</taxon>
        <taxon>Clostridia</taxon>
        <taxon>Eubacteriales</taxon>
        <taxon>Clostridiaceae</taxon>
        <taxon>Clostridium</taxon>
    </lineage>
</organism>
<dbReference type="PANTHER" id="PTHR45453">
    <property type="entry name" value="PHOSPHATE REGULON SENSOR PROTEIN PHOR"/>
    <property type="match status" value="1"/>
</dbReference>
<keyword evidence="5 10" id="KW-0808">Transferase</keyword>
<dbReference type="InterPro" id="IPR003661">
    <property type="entry name" value="HisK_dim/P_dom"/>
</dbReference>
<accession>A0A151B426</accession>
<dbReference type="InterPro" id="IPR050351">
    <property type="entry name" value="BphY/WalK/GraS-like"/>
</dbReference>
<evidence type="ECO:0000256" key="4">
    <source>
        <dbReference type="ARBA" id="ARBA00022553"/>
    </source>
</evidence>
<dbReference type="SUPFAM" id="SSF55874">
    <property type="entry name" value="ATPase domain of HSP90 chaperone/DNA topoisomerase II/histidine kinase"/>
    <property type="match status" value="1"/>
</dbReference>
<keyword evidence="8" id="KW-1133">Transmembrane helix</keyword>
<dbReference type="InterPro" id="IPR036890">
    <property type="entry name" value="HATPase_C_sf"/>
</dbReference>
<dbReference type="PATRIC" id="fig|1121338.3.peg.1522"/>
<gene>
    <name evidence="10" type="primary">phoR_3</name>
    <name evidence="10" type="ORF">CLTEP_14780</name>
</gene>
<dbReference type="GO" id="GO:0016036">
    <property type="term" value="P:cellular response to phosphate starvation"/>
    <property type="evidence" value="ECO:0007669"/>
    <property type="project" value="TreeGrafter"/>
</dbReference>
<evidence type="ECO:0000256" key="1">
    <source>
        <dbReference type="ARBA" id="ARBA00000085"/>
    </source>
</evidence>
<dbReference type="Pfam" id="PF02518">
    <property type="entry name" value="HATPase_c"/>
    <property type="match status" value="1"/>
</dbReference>
<dbReference type="SUPFAM" id="SSF47384">
    <property type="entry name" value="Homodimeric domain of signal transducing histidine kinase"/>
    <property type="match status" value="1"/>
</dbReference>
<dbReference type="Gene3D" id="3.30.565.10">
    <property type="entry name" value="Histidine kinase-like ATPase, C-terminal domain"/>
    <property type="match status" value="1"/>
</dbReference>
<keyword evidence="8" id="KW-0472">Membrane</keyword>
<keyword evidence="8" id="KW-0812">Transmembrane</keyword>
<protein>
    <recommendedName>
        <fullName evidence="3">histidine kinase</fullName>
        <ecNumber evidence="3">2.7.13.3</ecNumber>
    </recommendedName>
</protein>
<feature type="domain" description="Histidine kinase" evidence="9">
    <location>
        <begin position="242"/>
        <end position="459"/>
    </location>
</feature>
<evidence type="ECO:0000256" key="2">
    <source>
        <dbReference type="ARBA" id="ARBA00004370"/>
    </source>
</evidence>
<evidence type="ECO:0000313" key="11">
    <source>
        <dbReference type="Proteomes" id="UP000075531"/>
    </source>
</evidence>